<sequence length="137" mass="14040">MTTISPTVKGRRARRLAAGLALTGGSALALLGVAGTAHADANSVTNTWLAPGQEACAAAHATTYLEASQQSASPGLKFKLIAQSGLVINTSPGPYTYWKTSTGTGSANWQGPGDYTACAKNNGTSPVYLYYVIITTS</sequence>
<protein>
    <submittedName>
        <fullName evidence="2">Uncharacterized protein</fullName>
    </submittedName>
</protein>
<name>A0ABV9U1I3_9ACTN</name>
<proteinExistence type="predicted"/>
<evidence type="ECO:0000256" key="1">
    <source>
        <dbReference type="SAM" id="SignalP"/>
    </source>
</evidence>
<dbReference type="Proteomes" id="UP001595872">
    <property type="component" value="Unassembled WGS sequence"/>
</dbReference>
<feature type="chain" id="PRO_5047067916" evidence="1">
    <location>
        <begin position="40"/>
        <end position="137"/>
    </location>
</feature>
<feature type="signal peptide" evidence="1">
    <location>
        <begin position="1"/>
        <end position="39"/>
    </location>
</feature>
<accession>A0ABV9U1I3</accession>
<organism evidence="2 3">
    <name type="scientific">Actinomadura gamaensis</name>
    <dbReference type="NCBI Taxonomy" id="1763541"/>
    <lineage>
        <taxon>Bacteria</taxon>
        <taxon>Bacillati</taxon>
        <taxon>Actinomycetota</taxon>
        <taxon>Actinomycetes</taxon>
        <taxon>Streptosporangiales</taxon>
        <taxon>Thermomonosporaceae</taxon>
        <taxon>Actinomadura</taxon>
    </lineage>
</organism>
<keyword evidence="3" id="KW-1185">Reference proteome</keyword>
<reference evidence="3" key="1">
    <citation type="journal article" date="2019" name="Int. J. Syst. Evol. Microbiol.">
        <title>The Global Catalogue of Microorganisms (GCM) 10K type strain sequencing project: providing services to taxonomists for standard genome sequencing and annotation.</title>
        <authorList>
            <consortium name="The Broad Institute Genomics Platform"/>
            <consortium name="The Broad Institute Genome Sequencing Center for Infectious Disease"/>
            <person name="Wu L."/>
            <person name="Ma J."/>
        </authorList>
    </citation>
    <scope>NUCLEOTIDE SEQUENCE [LARGE SCALE GENOMIC DNA]</scope>
    <source>
        <strain evidence="3">KLKA75</strain>
    </source>
</reference>
<dbReference type="RefSeq" id="WP_378257434.1">
    <property type="nucleotide sequence ID" value="NZ_JBHSIT010000005.1"/>
</dbReference>
<evidence type="ECO:0000313" key="2">
    <source>
        <dbReference type="EMBL" id="MFC4909724.1"/>
    </source>
</evidence>
<dbReference type="EMBL" id="JBHSIT010000005">
    <property type="protein sequence ID" value="MFC4909724.1"/>
    <property type="molecule type" value="Genomic_DNA"/>
</dbReference>
<evidence type="ECO:0000313" key="3">
    <source>
        <dbReference type="Proteomes" id="UP001595872"/>
    </source>
</evidence>
<gene>
    <name evidence="2" type="ORF">ACFPCY_20545</name>
</gene>
<keyword evidence="1" id="KW-0732">Signal</keyword>
<comment type="caution">
    <text evidence="2">The sequence shown here is derived from an EMBL/GenBank/DDBJ whole genome shotgun (WGS) entry which is preliminary data.</text>
</comment>